<gene>
    <name evidence="2" type="ORF">NP493_246g02047</name>
</gene>
<comment type="caution">
    <text evidence="2">The sequence shown here is derived from an EMBL/GenBank/DDBJ whole genome shotgun (WGS) entry which is preliminary data.</text>
</comment>
<feature type="region of interest" description="Disordered" evidence="1">
    <location>
        <begin position="1"/>
        <end position="24"/>
    </location>
</feature>
<dbReference type="EMBL" id="JAODUO010000245">
    <property type="protein sequence ID" value="KAK2185086.1"/>
    <property type="molecule type" value="Genomic_DNA"/>
</dbReference>
<accession>A0AAD9NZ15</accession>
<protein>
    <submittedName>
        <fullName evidence="2">Uncharacterized protein</fullName>
    </submittedName>
</protein>
<evidence type="ECO:0000256" key="1">
    <source>
        <dbReference type="SAM" id="MobiDB-lite"/>
    </source>
</evidence>
<organism evidence="2 3">
    <name type="scientific">Ridgeia piscesae</name>
    <name type="common">Tubeworm</name>
    <dbReference type="NCBI Taxonomy" id="27915"/>
    <lineage>
        <taxon>Eukaryota</taxon>
        <taxon>Metazoa</taxon>
        <taxon>Spiralia</taxon>
        <taxon>Lophotrochozoa</taxon>
        <taxon>Annelida</taxon>
        <taxon>Polychaeta</taxon>
        <taxon>Sedentaria</taxon>
        <taxon>Canalipalpata</taxon>
        <taxon>Sabellida</taxon>
        <taxon>Siboglinidae</taxon>
        <taxon>Ridgeia</taxon>
    </lineage>
</organism>
<dbReference type="PANTHER" id="PTHR21344">
    <property type="entry name" value="RAL GTPASE-ACTIVATING PROTEIN SUBUNIT BETA"/>
    <property type="match status" value="1"/>
</dbReference>
<dbReference type="GO" id="GO:0005096">
    <property type="term" value="F:GTPase activator activity"/>
    <property type="evidence" value="ECO:0007669"/>
    <property type="project" value="InterPro"/>
</dbReference>
<sequence length="66" mass="7752">MVRQTASNTFRRKRLDNEGYQPPHARRKIKIKEIVDKYRNKLIEPEFYTALFQGSARKAADANVSQ</sequence>
<name>A0AAD9NZ15_RIDPI</name>
<dbReference type="InterPro" id="IPR039930">
    <property type="entry name" value="RALGAPB"/>
</dbReference>
<keyword evidence="3" id="KW-1185">Reference proteome</keyword>
<proteinExistence type="predicted"/>
<evidence type="ECO:0000313" key="3">
    <source>
        <dbReference type="Proteomes" id="UP001209878"/>
    </source>
</evidence>
<evidence type="ECO:0000313" key="2">
    <source>
        <dbReference type="EMBL" id="KAK2185086.1"/>
    </source>
</evidence>
<dbReference type="PANTHER" id="PTHR21344:SF1">
    <property type="entry name" value="RAL GTPASE-ACTIVATING PROTEIN SUBUNIT BETA"/>
    <property type="match status" value="1"/>
</dbReference>
<reference evidence="2" key="1">
    <citation type="journal article" date="2023" name="Mol. Biol. Evol.">
        <title>Third-Generation Sequencing Reveals the Adaptive Role of the Epigenome in Three Deep-Sea Polychaetes.</title>
        <authorList>
            <person name="Perez M."/>
            <person name="Aroh O."/>
            <person name="Sun Y."/>
            <person name="Lan Y."/>
            <person name="Juniper S.K."/>
            <person name="Young C.R."/>
            <person name="Angers B."/>
            <person name="Qian P.Y."/>
        </authorList>
    </citation>
    <scope>NUCLEOTIDE SEQUENCE</scope>
    <source>
        <strain evidence="2">R07B-5</strain>
    </source>
</reference>
<dbReference type="AlphaFoldDB" id="A0AAD9NZ15"/>
<dbReference type="Proteomes" id="UP001209878">
    <property type="component" value="Unassembled WGS sequence"/>
</dbReference>